<dbReference type="InterPro" id="IPR051258">
    <property type="entry name" value="Diverse_Substrate_Transporter"/>
</dbReference>
<name>A0AB39VGZ0_9FUSO</name>
<sequence>MKQYVADFGLLIVGILWGLGFVFVKIGLNTGINPFYLSALRFLVGGILFYLVFLKKMKKFRKKDIVAGLVVGIFQFFGYAFQTYGAMLTTASKNAFFTSINVIIVPYIFWILHKRKPKAMTFICSVICVIGIGVISFDKNLNLSDINFGDILTIISAIFFAFQIATTGFFSRKVEPLKLIFLQMIFAGILFVINFFIFSNPGEISDLKGMALISVGYLTIFSTIVPTLLQTVCQKFTTSTRASLLMSTESLFAPMFAFFLLGEVLSLKVIIGAGIVLFSIVLSEI</sequence>
<dbReference type="RefSeq" id="WP_369711251.1">
    <property type="nucleotide sequence ID" value="NZ_CP165644.1"/>
</dbReference>
<comment type="subcellular location">
    <subcellularLocation>
        <location evidence="1">Cell membrane</location>
        <topology evidence="1">Multi-pass membrane protein</topology>
    </subcellularLocation>
</comment>
<evidence type="ECO:0000256" key="4">
    <source>
        <dbReference type="ARBA" id="ARBA00022989"/>
    </source>
</evidence>
<evidence type="ECO:0000256" key="3">
    <source>
        <dbReference type="ARBA" id="ARBA00022692"/>
    </source>
</evidence>
<organism evidence="8">
    <name type="scientific">Leptotrichia rugosa</name>
    <dbReference type="NCBI Taxonomy" id="3239302"/>
    <lineage>
        <taxon>Bacteria</taxon>
        <taxon>Fusobacteriati</taxon>
        <taxon>Fusobacteriota</taxon>
        <taxon>Fusobacteriia</taxon>
        <taxon>Fusobacteriales</taxon>
        <taxon>Leptotrichiaceae</taxon>
        <taxon>Leptotrichia</taxon>
    </lineage>
</organism>
<keyword evidence="5 6" id="KW-0472">Membrane</keyword>
<feature type="transmembrane region" description="Helical" evidence="6">
    <location>
        <begin position="250"/>
        <end position="282"/>
    </location>
</feature>
<dbReference type="AlphaFoldDB" id="A0AB39VGZ0"/>
<reference evidence="8" key="1">
    <citation type="submission" date="2024-07" db="EMBL/GenBank/DDBJ databases">
        <authorList>
            <person name="Li X.-J."/>
            <person name="Wang X."/>
        </authorList>
    </citation>
    <scope>NUCLEOTIDE SEQUENCE</scope>
    <source>
        <strain evidence="8">HSP-334</strain>
    </source>
</reference>
<evidence type="ECO:0000256" key="1">
    <source>
        <dbReference type="ARBA" id="ARBA00004651"/>
    </source>
</evidence>
<feature type="transmembrane region" description="Helical" evidence="6">
    <location>
        <begin position="7"/>
        <end position="28"/>
    </location>
</feature>
<feature type="transmembrane region" description="Helical" evidence="6">
    <location>
        <begin position="149"/>
        <end position="170"/>
    </location>
</feature>
<evidence type="ECO:0000256" key="2">
    <source>
        <dbReference type="ARBA" id="ARBA00022475"/>
    </source>
</evidence>
<dbReference type="Pfam" id="PF00892">
    <property type="entry name" value="EamA"/>
    <property type="match status" value="2"/>
</dbReference>
<dbReference type="GO" id="GO:0005886">
    <property type="term" value="C:plasma membrane"/>
    <property type="evidence" value="ECO:0007669"/>
    <property type="project" value="UniProtKB-SubCell"/>
</dbReference>
<keyword evidence="4 6" id="KW-1133">Transmembrane helix</keyword>
<accession>A0AB39VGZ0</accession>
<dbReference type="InterPro" id="IPR000620">
    <property type="entry name" value="EamA_dom"/>
</dbReference>
<feature type="transmembrane region" description="Helical" evidence="6">
    <location>
        <begin position="94"/>
        <end position="112"/>
    </location>
</feature>
<keyword evidence="3 6" id="KW-0812">Transmembrane</keyword>
<dbReference type="SUPFAM" id="SSF103481">
    <property type="entry name" value="Multidrug resistance efflux transporter EmrE"/>
    <property type="match status" value="2"/>
</dbReference>
<evidence type="ECO:0000259" key="7">
    <source>
        <dbReference type="Pfam" id="PF00892"/>
    </source>
</evidence>
<keyword evidence="2" id="KW-1003">Cell membrane</keyword>
<dbReference type="EMBL" id="CP165644">
    <property type="protein sequence ID" value="XDU67027.1"/>
    <property type="molecule type" value="Genomic_DNA"/>
</dbReference>
<dbReference type="PANTHER" id="PTHR42920">
    <property type="entry name" value="OS03G0707200 PROTEIN-RELATED"/>
    <property type="match status" value="1"/>
</dbReference>
<dbReference type="KEGG" id="lrug:AB8B22_01055"/>
<evidence type="ECO:0000256" key="5">
    <source>
        <dbReference type="ARBA" id="ARBA00023136"/>
    </source>
</evidence>
<feature type="transmembrane region" description="Helical" evidence="6">
    <location>
        <begin position="177"/>
        <end position="198"/>
    </location>
</feature>
<evidence type="ECO:0000313" key="8">
    <source>
        <dbReference type="EMBL" id="XDU67027.1"/>
    </source>
</evidence>
<feature type="domain" description="EamA" evidence="7">
    <location>
        <begin position="148"/>
        <end position="282"/>
    </location>
</feature>
<dbReference type="PANTHER" id="PTHR42920:SF5">
    <property type="entry name" value="EAMA DOMAIN-CONTAINING PROTEIN"/>
    <property type="match status" value="1"/>
</dbReference>
<feature type="transmembrane region" description="Helical" evidence="6">
    <location>
        <begin position="119"/>
        <end position="137"/>
    </location>
</feature>
<evidence type="ECO:0000256" key="6">
    <source>
        <dbReference type="SAM" id="Phobius"/>
    </source>
</evidence>
<feature type="transmembrane region" description="Helical" evidence="6">
    <location>
        <begin position="65"/>
        <end position="82"/>
    </location>
</feature>
<feature type="transmembrane region" description="Helical" evidence="6">
    <location>
        <begin position="34"/>
        <end position="53"/>
    </location>
</feature>
<dbReference type="InterPro" id="IPR037185">
    <property type="entry name" value="EmrE-like"/>
</dbReference>
<protein>
    <submittedName>
        <fullName evidence="8">DMT family transporter</fullName>
    </submittedName>
</protein>
<feature type="domain" description="EamA" evidence="7">
    <location>
        <begin position="7"/>
        <end position="136"/>
    </location>
</feature>
<gene>
    <name evidence="8" type="ORF">AB8B22_01055</name>
</gene>
<proteinExistence type="predicted"/>
<feature type="transmembrane region" description="Helical" evidence="6">
    <location>
        <begin position="210"/>
        <end position="229"/>
    </location>
</feature>